<dbReference type="Pfam" id="PF08281">
    <property type="entry name" value="Sigma70_r4_2"/>
    <property type="match status" value="1"/>
</dbReference>
<dbReference type="AlphaFoldDB" id="A0A8G2CC10"/>
<comment type="similarity">
    <text evidence="1">Belongs to the sigma-70 factor family. ECF subfamily.</text>
</comment>
<evidence type="ECO:0000313" key="8">
    <source>
        <dbReference type="EMBL" id="SHJ47888.1"/>
    </source>
</evidence>
<keyword evidence="5" id="KW-0804">Transcription</keyword>
<sequence length="195" mass="22326">MESVNEDWDTVRTVLEGETAAYALIIDRHQKHVGAVVGAHVPPQYAPEVAHETFVRAYRSLASYEPRKPFKHWLTTIALRSCTDFWRSHYRKKESPLSDFSKDTTQWLDAVCFTESESEFERLSQAREAKEILSLVLDMLAPLDRMILVMTQLEEYSSKETAELLGISSANVKVRAFRAKRTLKKLLKKHGIEGA</sequence>
<feature type="domain" description="RNA polymerase sigma factor 70 region 4 type 2" evidence="7">
    <location>
        <begin position="132"/>
        <end position="183"/>
    </location>
</feature>
<dbReference type="PANTHER" id="PTHR43133">
    <property type="entry name" value="RNA POLYMERASE ECF-TYPE SIGMA FACTO"/>
    <property type="match status" value="1"/>
</dbReference>
<dbReference type="CDD" id="cd06171">
    <property type="entry name" value="Sigma70_r4"/>
    <property type="match status" value="1"/>
</dbReference>
<dbReference type="Proteomes" id="UP000184001">
    <property type="component" value="Unassembled WGS sequence"/>
</dbReference>
<keyword evidence="4" id="KW-0238">DNA-binding</keyword>
<reference evidence="8 9" key="1">
    <citation type="submission" date="2016-11" db="EMBL/GenBank/DDBJ databases">
        <authorList>
            <person name="Varghese N."/>
            <person name="Submissions S."/>
        </authorList>
    </citation>
    <scope>NUCLEOTIDE SEQUENCE [LARGE SCALE GENOMIC DNA]</scope>
    <source>
        <strain evidence="8 9">DSM 17919</strain>
    </source>
</reference>
<dbReference type="InterPro" id="IPR013249">
    <property type="entry name" value="RNA_pol_sigma70_r4_t2"/>
</dbReference>
<dbReference type="InterPro" id="IPR039425">
    <property type="entry name" value="RNA_pol_sigma-70-like"/>
</dbReference>
<evidence type="ECO:0000313" key="9">
    <source>
        <dbReference type="Proteomes" id="UP000184001"/>
    </source>
</evidence>
<dbReference type="Gene3D" id="1.10.1740.10">
    <property type="match status" value="1"/>
</dbReference>
<keyword evidence="3" id="KW-0731">Sigma factor</keyword>
<dbReference type="EMBL" id="FQZR01000006">
    <property type="protein sequence ID" value="SHJ47888.1"/>
    <property type="molecule type" value="Genomic_DNA"/>
</dbReference>
<evidence type="ECO:0000256" key="2">
    <source>
        <dbReference type="ARBA" id="ARBA00023015"/>
    </source>
</evidence>
<comment type="caution">
    <text evidence="8">The sequence shown here is derived from an EMBL/GenBank/DDBJ whole genome shotgun (WGS) entry which is preliminary data.</text>
</comment>
<dbReference type="InterPro" id="IPR013324">
    <property type="entry name" value="RNA_pol_sigma_r3/r4-like"/>
</dbReference>
<evidence type="ECO:0000259" key="7">
    <source>
        <dbReference type="Pfam" id="PF08281"/>
    </source>
</evidence>
<dbReference type="InterPro" id="IPR007627">
    <property type="entry name" value="RNA_pol_sigma70_r2"/>
</dbReference>
<keyword evidence="2" id="KW-0805">Transcription regulation</keyword>
<dbReference type="NCBIfam" id="TIGR02937">
    <property type="entry name" value="sigma70-ECF"/>
    <property type="match status" value="1"/>
</dbReference>
<protein>
    <submittedName>
        <fullName evidence="8">RNA polymerase sigma-70 factor, ECF subfamily</fullName>
    </submittedName>
</protein>
<feature type="domain" description="RNA polymerase sigma-70 region 2" evidence="6">
    <location>
        <begin position="26"/>
        <end position="91"/>
    </location>
</feature>
<dbReference type="SUPFAM" id="SSF88659">
    <property type="entry name" value="Sigma3 and sigma4 domains of RNA polymerase sigma factors"/>
    <property type="match status" value="1"/>
</dbReference>
<proteinExistence type="inferred from homology"/>
<evidence type="ECO:0000259" key="6">
    <source>
        <dbReference type="Pfam" id="PF04542"/>
    </source>
</evidence>
<dbReference type="Pfam" id="PF04542">
    <property type="entry name" value="Sigma70_r2"/>
    <property type="match status" value="1"/>
</dbReference>
<dbReference type="RefSeq" id="WP_019999773.1">
    <property type="nucleotide sequence ID" value="NZ_CP192217.1"/>
</dbReference>
<evidence type="ECO:0000256" key="3">
    <source>
        <dbReference type="ARBA" id="ARBA00023082"/>
    </source>
</evidence>
<dbReference type="GO" id="GO:0003677">
    <property type="term" value="F:DNA binding"/>
    <property type="evidence" value="ECO:0007669"/>
    <property type="project" value="UniProtKB-KW"/>
</dbReference>
<dbReference type="InterPro" id="IPR014284">
    <property type="entry name" value="RNA_pol_sigma-70_dom"/>
</dbReference>
<gene>
    <name evidence="8" type="ORF">SAMN05660830_02536</name>
</gene>
<accession>A0A8G2CC10</accession>
<evidence type="ECO:0000256" key="5">
    <source>
        <dbReference type="ARBA" id="ARBA00023163"/>
    </source>
</evidence>
<dbReference type="PANTHER" id="PTHR43133:SF8">
    <property type="entry name" value="RNA POLYMERASE SIGMA FACTOR HI_1459-RELATED"/>
    <property type="match status" value="1"/>
</dbReference>
<dbReference type="GO" id="GO:0006352">
    <property type="term" value="P:DNA-templated transcription initiation"/>
    <property type="evidence" value="ECO:0007669"/>
    <property type="project" value="InterPro"/>
</dbReference>
<dbReference type="Gene3D" id="1.10.10.10">
    <property type="entry name" value="Winged helix-like DNA-binding domain superfamily/Winged helix DNA-binding domain"/>
    <property type="match status" value="1"/>
</dbReference>
<evidence type="ECO:0000256" key="4">
    <source>
        <dbReference type="ARBA" id="ARBA00023125"/>
    </source>
</evidence>
<organism evidence="8 9">
    <name type="scientific">Halodesulfovibrio aestuarii</name>
    <dbReference type="NCBI Taxonomy" id="126333"/>
    <lineage>
        <taxon>Bacteria</taxon>
        <taxon>Pseudomonadati</taxon>
        <taxon>Thermodesulfobacteriota</taxon>
        <taxon>Desulfovibrionia</taxon>
        <taxon>Desulfovibrionales</taxon>
        <taxon>Desulfovibrionaceae</taxon>
        <taxon>Halodesulfovibrio</taxon>
    </lineage>
</organism>
<name>A0A8G2CC10_9BACT</name>
<dbReference type="InterPro" id="IPR013325">
    <property type="entry name" value="RNA_pol_sigma_r2"/>
</dbReference>
<dbReference type="InterPro" id="IPR036388">
    <property type="entry name" value="WH-like_DNA-bd_sf"/>
</dbReference>
<dbReference type="GO" id="GO:0016987">
    <property type="term" value="F:sigma factor activity"/>
    <property type="evidence" value="ECO:0007669"/>
    <property type="project" value="UniProtKB-KW"/>
</dbReference>
<dbReference type="SUPFAM" id="SSF88946">
    <property type="entry name" value="Sigma2 domain of RNA polymerase sigma factors"/>
    <property type="match status" value="1"/>
</dbReference>
<evidence type="ECO:0000256" key="1">
    <source>
        <dbReference type="ARBA" id="ARBA00010641"/>
    </source>
</evidence>